<evidence type="ECO:0000256" key="1">
    <source>
        <dbReference type="ARBA" id="ARBA00010617"/>
    </source>
</evidence>
<dbReference type="PROSITE" id="PS00086">
    <property type="entry name" value="CYTOCHROME_P450"/>
    <property type="match status" value="1"/>
</dbReference>
<dbReference type="InterPro" id="IPR036396">
    <property type="entry name" value="Cyt_P450_sf"/>
</dbReference>
<evidence type="ECO:0000256" key="7">
    <source>
        <dbReference type="PIRSR" id="PIRSR602401-1"/>
    </source>
</evidence>
<keyword evidence="3 7" id="KW-0479">Metal-binding</keyword>
<dbReference type="EMBL" id="LLXH01001640">
    <property type="protein sequence ID" value="PKC58070.1"/>
    <property type="molecule type" value="Genomic_DNA"/>
</dbReference>
<keyword evidence="5 7" id="KW-0408">Iron</keyword>
<dbReference type="InterPro" id="IPR001128">
    <property type="entry name" value="Cyt_P450"/>
</dbReference>
<reference evidence="9 10" key="1">
    <citation type="submission" date="2017-10" db="EMBL/GenBank/DDBJ databases">
        <title>Extensive intraspecific genome diversity in a model arbuscular mycorrhizal fungus.</title>
        <authorList>
            <person name="Chen E.C.H."/>
            <person name="Morin E."/>
            <person name="Baudet D."/>
            <person name="Noel J."/>
            <person name="Ndikumana S."/>
            <person name="Charron P."/>
            <person name="St-Onge C."/>
            <person name="Giorgi J."/>
            <person name="Grigoriev I.V."/>
            <person name="Roux C."/>
            <person name="Martin F.M."/>
            <person name="Corradi N."/>
        </authorList>
    </citation>
    <scope>NUCLEOTIDE SEQUENCE [LARGE SCALE GENOMIC DNA]</scope>
    <source>
        <strain evidence="9 10">A1</strain>
    </source>
</reference>
<dbReference type="PANTHER" id="PTHR24291:SF50">
    <property type="entry name" value="BIFUNCTIONAL ALBAFLAVENONE MONOOXYGENASE_TERPENE SYNTHASE"/>
    <property type="match status" value="1"/>
</dbReference>
<dbReference type="PRINTS" id="PR00463">
    <property type="entry name" value="EP450I"/>
</dbReference>
<evidence type="ECO:0000256" key="5">
    <source>
        <dbReference type="ARBA" id="ARBA00023004"/>
    </source>
</evidence>
<dbReference type="GO" id="GO:0016705">
    <property type="term" value="F:oxidoreductase activity, acting on paired donors, with incorporation or reduction of molecular oxygen"/>
    <property type="evidence" value="ECO:0007669"/>
    <property type="project" value="InterPro"/>
</dbReference>
<dbReference type="Pfam" id="PF00067">
    <property type="entry name" value="p450"/>
    <property type="match status" value="1"/>
</dbReference>
<comment type="caution">
    <text evidence="9">The sequence shown here is derived from an EMBL/GenBank/DDBJ whole genome shotgun (WGS) entry which is preliminary data.</text>
</comment>
<dbReference type="InterPro" id="IPR017972">
    <property type="entry name" value="Cyt_P450_CS"/>
</dbReference>
<keyword evidence="2 7" id="KW-0349">Heme</keyword>
<comment type="similarity">
    <text evidence="1 8">Belongs to the cytochrome P450 family.</text>
</comment>
<dbReference type="GO" id="GO:0004497">
    <property type="term" value="F:monooxygenase activity"/>
    <property type="evidence" value="ECO:0007669"/>
    <property type="project" value="UniProtKB-KW"/>
</dbReference>
<gene>
    <name evidence="9" type="ORF">RhiirA1_352405</name>
</gene>
<evidence type="ECO:0000313" key="10">
    <source>
        <dbReference type="Proteomes" id="UP000232688"/>
    </source>
</evidence>
<dbReference type="VEuPathDB" id="FungiDB:RhiirA1_352405"/>
<dbReference type="AlphaFoldDB" id="A0A2N0R464"/>
<feature type="binding site" description="axial binding residue" evidence="7">
    <location>
        <position position="133"/>
    </location>
    <ligand>
        <name>heme</name>
        <dbReference type="ChEBI" id="CHEBI:30413"/>
    </ligand>
    <ligandPart>
        <name>Fe</name>
        <dbReference type="ChEBI" id="CHEBI:18248"/>
    </ligandPart>
</feature>
<dbReference type="Gene3D" id="1.10.630.10">
    <property type="entry name" value="Cytochrome P450"/>
    <property type="match status" value="1"/>
</dbReference>
<evidence type="ECO:0000256" key="6">
    <source>
        <dbReference type="ARBA" id="ARBA00023033"/>
    </source>
</evidence>
<comment type="cofactor">
    <cofactor evidence="7">
        <name>heme</name>
        <dbReference type="ChEBI" id="CHEBI:30413"/>
    </cofactor>
</comment>
<evidence type="ECO:0000256" key="4">
    <source>
        <dbReference type="ARBA" id="ARBA00023002"/>
    </source>
</evidence>
<accession>A0A2N0R464</accession>
<dbReference type="InterPro" id="IPR002401">
    <property type="entry name" value="Cyt_P450_E_grp-I"/>
</dbReference>
<evidence type="ECO:0000256" key="8">
    <source>
        <dbReference type="RuleBase" id="RU000461"/>
    </source>
</evidence>
<keyword evidence="6 8" id="KW-0503">Monooxygenase</keyword>
<dbReference type="InterPro" id="IPR050196">
    <property type="entry name" value="Cytochrome_P450_Monoox"/>
</dbReference>
<organism evidence="9 10">
    <name type="scientific">Rhizophagus irregularis</name>
    <dbReference type="NCBI Taxonomy" id="588596"/>
    <lineage>
        <taxon>Eukaryota</taxon>
        <taxon>Fungi</taxon>
        <taxon>Fungi incertae sedis</taxon>
        <taxon>Mucoromycota</taxon>
        <taxon>Glomeromycotina</taxon>
        <taxon>Glomeromycetes</taxon>
        <taxon>Glomerales</taxon>
        <taxon>Glomeraceae</taxon>
        <taxon>Rhizophagus</taxon>
    </lineage>
</organism>
<dbReference type="PRINTS" id="PR00385">
    <property type="entry name" value="P450"/>
</dbReference>
<dbReference type="VEuPathDB" id="FungiDB:FUN_008440"/>
<reference evidence="9 10" key="2">
    <citation type="submission" date="2017-10" db="EMBL/GenBank/DDBJ databases">
        <title>Genome analyses suggest a sexual origin of heterokaryosis in a supposedly ancient asexual fungus.</title>
        <authorList>
            <person name="Corradi N."/>
            <person name="Sedzielewska K."/>
            <person name="Noel J."/>
            <person name="Charron P."/>
            <person name="Farinelli L."/>
            <person name="Marton T."/>
            <person name="Kruger M."/>
            <person name="Pelin A."/>
            <person name="Brachmann A."/>
            <person name="Corradi N."/>
        </authorList>
    </citation>
    <scope>NUCLEOTIDE SEQUENCE [LARGE SCALE GENOMIC DNA]</scope>
    <source>
        <strain evidence="9 10">A1</strain>
    </source>
</reference>
<name>A0A2N0R464_9GLOM</name>
<dbReference type="PANTHER" id="PTHR24291">
    <property type="entry name" value="CYTOCHROME P450 FAMILY 4"/>
    <property type="match status" value="1"/>
</dbReference>
<sequence length="187" mass="21893">ANMLSLIVYYIAHNPDVKRKMLKEIDSIFQGDKMRPITKDDFYNLRYCEAIVKEVARIHPVVHLLSRCFDKPSKIAKYHWPADTVFLVNLKAIHNNDDDWEEPNKFNPDRWMDENFEPKKNSFFMFGGGLRLCPGRKLATIELVCLMALLFRKYEIDLADMNTPIKTTSGRVMILSVDLLVEIRLRN</sequence>
<proteinExistence type="inferred from homology"/>
<protein>
    <submittedName>
        <fullName evidence="9">Cytochrome P450</fullName>
    </submittedName>
</protein>
<dbReference type="SUPFAM" id="SSF48264">
    <property type="entry name" value="Cytochrome P450"/>
    <property type="match status" value="1"/>
</dbReference>
<evidence type="ECO:0000256" key="2">
    <source>
        <dbReference type="ARBA" id="ARBA00022617"/>
    </source>
</evidence>
<evidence type="ECO:0000256" key="3">
    <source>
        <dbReference type="ARBA" id="ARBA00022723"/>
    </source>
</evidence>
<dbReference type="Proteomes" id="UP000232688">
    <property type="component" value="Unassembled WGS sequence"/>
</dbReference>
<dbReference type="GO" id="GO:0005506">
    <property type="term" value="F:iron ion binding"/>
    <property type="evidence" value="ECO:0007669"/>
    <property type="project" value="InterPro"/>
</dbReference>
<evidence type="ECO:0000313" key="9">
    <source>
        <dbReference type="EMBL" id="PKC58070.1"/>
    </source>
</evidence>
<feature type="non-terminal residue" evidence="9">
    <location>
        <position position="1"/>
    </location>
</feature>
<keyword evidence="4 8" id="KW-0560">Oxidoreductase</keyword>
<dbReference type="GO" id="GO:0020037">
    <property type="term" value="F:heme binding"/>
    <property type="evidence" value="ECO:0007669"/>
    <property type="project" value="InterPro"/>
</dbReference>